<dbReference type="Pfam" id="PF05973">
    <property type="entry name" value="Gp49"/>
    <property type="match status" value="1"/>
</dbReference>
<dbReference type="EMBL" id="CP002039">
    <property type="protein sequence ID" value="ADJ64188.1"/>
    <property type="molecule type" value="Genomic_DNA"/>
</dbReference>
<evidence type="ECO:0000313" key="2">
    <source>
        <dbReference type="Proteomes" id="UP000000329"/>
    </source>
</evidence>
<dbReference type="eggNOG" id="COG4679">
    <property type="taxonomic scope" value="Bacteria"/>
</dbReference>
<dbReference type="AlphaFoldDB" id="D8IXT6"/>
<dbReference type="Proteomes" id="UP000000329">
    <property type="component" value="Chromosome"/>
</dbReference>
<evidence type="ECO:0000313" key="1">
    <source>
        <dbReference type="EMBL" id="ADJ64188.1"/>
    </source>
</evidence>
<proteinExistence type="predicted"/>
<dbReference type="RefSeq" id="WP_013234666.1">
    <property type="nucleotide sequence ID" value="NC_014323.1"/>
</dbReference>
<gene>
    <name evidence="1" type="ordered locus">Hsero_2692</name>
</gene>
<protein>
    <submittedName>
        <fullName evidence="1">Phage-related protein</fullName>
    </submittedName>
</protein>
<accession>D8IXT6</accession>
<dbReference type="InterPro" id="IPR009241">
    <property type="entry name" value="HigB-like"/>
</dbReference>
<dbReference type="KEGG" id="hse:Hsero_2692"/>
<dbReference type="GeneID" id="29393192"/>
<dbReference type="STRING" id="757424.Hsero_2692"/>
<dbReference type="OrthoDB" id="9797093at2"/>
<dbReference type="HOGENOM" id="CLU_139003_0_0_4"/>
<name>D8IXT6_HERSS</name>
<keyword evidence="2" id="KW-1185">Reference proteome</keyword>
<organism evidence="1 2">
    <name type="scientific">Herbaspirillum seropedicae (strain SmR1)</name>
    <dbReference type="NCBI Taxonomy" id="757424"/>
    <lineage>
        <taxon>Bacteria</taxon>
        <taxon>Pseudomonadati</taxon>
        <taxon>Pseudomonadota</taxon>
        <taxon>Betaproteobacteria</taxon>
        <taxon>Burkholderiales</taxon>
        <taxon>Oxalobacteraceae</taxon>
        <taxon>Herbaspirillum</taxon>
    </lineage>
</organism>
<sequence length="128" mass="14388">MHGKEKPLEWIGSSYKDLMALPSAIRQRFGYALSLAQLGDRDDAAKVLRGFGDAGVLEIIEDEASGTYRAVYVIRFEEAVFVLHCFQKKSKHGIATPKTDIDIIRTRLKVAAARAEELRHARHAKKNH</sequence>
<reference evidence="1 2" key="1">
    <citation type="submission" date="2010-04" db="EMBL/GenBank/DDBJ databases">
        <title>The genome of Herbaspirillum seropedicae SmR1, an endophytic, nitrogen-fixing, plant-growth promoting beta-Proteobacteria.</title>
        <authorList>
            <person name="Pedrosa F.O."/>
            <person name="Monteiro R.A."/>
            <person name="Wassem R."/>
            <person name="Cruz L.M."/>
            <person name="Ayub R.A."/>
            <person name="Colauto N.B."/>
            <person name="Fernandez M.A."/>
            <person name="Fungaro M.H.P."/>
            <person name="Grisard E.C."/>
            <person name="Hungria M."/>
            <person name="Madeira H.M.F."/>
            <person name="Nodari R.O."/>
            <person name="Osaku C.A."/>
            <person name="Petzl-Erler M.L."/>
            <person name="Terenzi H."/>
            <person name="Vieira L.G.E."/>
            <person name="Almeida M.I.M."/>
            <person name="Alves L.R."/>
            <person name="Arantes O.M.N."/>
            <person name="Balsanelli E."/>
            <person name="Barcellos F.G."/>
            <person name="Baura V.A."/>
            <person name="Binde D.R."/>
            <person name="Campo R.J."/>
            <person name="Chubatsu L.S."/>
            <person name="Chueire L.M.O."/>
            <person name="Ciferri R.R."/>
            <person name="Correa L.C."/>
            <person name="da Conceicao Silva J.L."/>
            <person name="Dabul A.N.G."/>
            <person name="Dambros B.P."/>
            <person name="Faoro H."/>
            <person name="Favetti A."/>
            <person name="Friedermann G."/>
            <person name="Furlaneto M.C."/>
            <person name="Gasques L.S."/>
            <person name="Gimenes C.C.T."/>
            <person name="Gioppo N.M.R."/>
            <person name="Glienke-Blanco C."/>
            <person name="Godoy L.P."/>
            <person name="Guerra M.P."/>
            <person name="Karp S."/>
            <person name="Kava-Cordeiro V."/>
            <person name="Margarido V.P."/>
            <person name="Mathioni S.M."/>
            <person name="Menck-Soares M.A."/>
            <person name="Murace N.K."/>
            <person name="Nicolas M.F."/>
            <person name="Oliveira C.E.C."/>
            <person name="Pagnan N.A.B."/>
            <person name="Pamphile J.A."/>
            <person name="Patussi E.V."/>
            <person name="Pereira L.F.P."/>
            <person name="Pereira-Ferrari L."/>
            <person name="Pinto F.G.S."/>
            <person name="Precoma C."/>
            <person name="Prioli A.J."/>
            <person name="Prioli S.M.A.P."/>
            <person name="Raittz R.T."/>
            <person name="Ramos H.J.O."/>
            <person name="Ribeiro E.M.S.F."/>
            <person name="Rigo L.U."/>
            <person name="Rocha C.L.M.S.C."/>
            <person name="Rocha S.N."/>
            <person name="Santos K."/>
            <person name="Satori D."/>
            <person name="Silva A.G."/>
            <person name="Simao R.C.G."/>
            <person name="Soares M.A.M."/>
            <person name="Souza E.M."/>
            <person name="Steffens M.B.R."/>
            <person name="Steindel M."/>
            <person name="Tadra-Sfeir M.Z."/>
            <person name="Takahashi E.K."/>
            <person name="Torres R.A."/>
            <person name="Valle J.S."/>
            <person name="Vernal J.I."/>
            <person name="Vilas-Boas L.A."/>
            <person name="Watanabe M.A.E."/>
            <person name="Weiss V.A."/>
            <person name="Yates M.A."/>
            <person name="Souza E.M."/>
        </authorList>
    </citation>
    <scope>NUCLEOTIDE SEQUENCE [LARGE SCALE GENOMIC DNA]</scope>
    <source>
        <strain evidence="1 2">SmR1</strain>
    </source>
</reference>